<evidence type="ECO:0000313" key="16">
    <source>
        <dbReference type="Proteomes" id="UP001283361"/>
    </source>
</evidence>
<reference evidence="15" key="1">
    <citation type="journal article" date="2023" name="G3 (Bethesda)">
        <title>A reference genome for the long-term kleptoplast-retaining sea slug Elysia crispata morphotype clarki.</title>
        <authorList>
            <person name="Eastman K.E."/>
            <person name="Pendleton A.L."/>
            <person name="Shaikh M.A."/>
            <person name="Suttiyut T."/>
            <person name="Ogas R."/>
            <person name="Tomko P."/>
            <person name="Gavelis G."/>
            <person name="Widhalm J.R."/>
            <person name="Wisecaver J.H."/>
        </authorList>
    </citation>
    <scope>NUCLEOTIDE SEQUENCE</scope>
    <source>
        <strain evidence="15">ECLA1</strain>
    </source>
</reference>
<sequence>ILDQIANVTSDGSATAVALGMRTGQFIHHLGHVDTFNNYSVDPEPFFDIMVRRPLAGLQVLDRMPASLLKKLSMEQMDLSGKRVLMRLDLDVPSVEGVVLDTDKLEDAAPSIMYALNQGAKCVVILGHRGEPVGYKNYYLRMEPLVVEISAILGMDVHFIDRPCSKKAKRLLENPAPGSVYLMENLKFYPAEMGRDAEPRKFGSTRRPDDSSLTGVSEISKDEVPENSVREVLETEDTEHTDVIPEEEEEEEEESVSDYAMSVSDGEGGVSVDSLMYQLMRPKTVEQFIRDLAACGDVFINDDVAHVEEPLTSFGGFGLPERGCGLMLAEFLKDSEEASVYQLPGVDSLSQAP</sequence>
<name>A0AAE1DA93_9GAST</name>
<feature type="compositionally biased region" description="Basic and acidic residues" evidence="14">
    <location>
        <begin position="219"/>
        <end position="243"/>
    </location>
</feature>
<comment type="similarity">
    <text evidence="3 12">Belongs to the phosphoglycerate kinase family.</text>
</comment>
<feature type="compositionally biased region" description="Basic and acidic residues" evidence="14">
    <location>
        <begin position="197"/>
        <end position="210"/>
    </location>
</feature>
<keyword evidence="8 12" id="KW-0418">Kinase</keyword>
<feature type="non-terminal residue" evidence="15">
    <location>
        <position position="1"/>
    </location>
</feature>
<keyword evidence="7" id="KW-0547">Nucleotide-binding</keyword>
<dbReference type="Pfam" id="PF00162">
    <property type="entry name" value="PGK"/>
    <property type="match status" value="1"/>
</dbReference>
<evidence type="ECO:0000256" key="10">
    <source>
        <dbReference type="ARBA" id="ARBA00022842"/>
    </source>
</evidence>
<evidence type="ECO:0000256" key="2">
    <source>
        <dbReference type="ARBA" id="ARBA00004838"/>
    </source>
</evidence>
<keyword evidence="6" id="KW-0479">Metal-binding</keyword>
<feature type="region of interest" description="Disordered" evidence="14">
    <location>
        <begin position="197"/>
        <end position="257"/>
    </location>
</feature>
<evidence type="ECO:0000313" key="15">
    <source>
        <dbReference type="EMBL" id="KAK3763037.1"/>
    </source>
</evidence>
<comment type="cofactor">
    <cofactor evidence="1">
        <name>Mg(2+)</name>
        <dbReference type="ChEBI" id="CHEBI:18420"/>
    </cofactor>
</comment>
<comment type="subunit">
    <text evidence="13">Monomer.</text>
</comment>
<dbReference type="PANTHER" id="PTHR11406">
    <property type="entry name" value="PHOSPHOGLYCERATE KINASE"/>
    <property type="match status" value="1"/>
</dbReference>
<evidence type="ECO:0000256" key="3">
    <source>
        <dbReference type="ARBA" id="ARBA00008982"/>
    </source>
</evidence>
<evidence type="ECO:0000256" key="12">
    <source>
        <dbReference type="RuleBase" id="RU000532"/>
    </source>
</evidence>
<dbReference type="SUPFAM" id="SSF53748">
    <property type="entry name" value="Phosphoglycerate kinase"/>
    <property type="match status" value="1"/>
</dbReference>
<evidence type="ECO:0000256" key="13">
    <source>
        <dbReference type="RuleBase" id="RU000696"/>
    </source>
</evidence>
<evidence type="ECO:0000256" key="7">
    <source>
        <dbReference type="ARBA" id="ARBA00022741"/>
    </source>
</evidence>
<dbReference type="GO" id="GO:0005829">
    <property type="term" value="C:cytosol"/>
    <property type="evidence" value="ECO:0007669"/>
    <property type="project" value="TreeGrafter"/>
</dbReference>
<comment type="pathway">
    <text evidence="2 12">Carbohydrate degradation; glycolysis; pyruvate from D-glyceraldehyde 3-phosphate: step 2/5.</text>
</comment>
<dbReference type="Proteomes" id="UP001283361">
    <property type="component" value="Unassembled WGS sequence"/>
</dbReference>
<dbReference type="EC" id="2.7.2.3" evidence="4 12"/>
<organism evidence="15 16">
    <name type="scientific">Elysia crispata</name>
    <name type="common">lettuce slug</name>
    <dbReference type="NCBI Taxonomy" id="231223"/>
    <lineage>
        <taxon>Eukaryota</taxon>
        <taxon>Metazoa</taxon>
        <taxon>Spiralia</taxon>
        <taxon>Lophotrochozoa</taxon>
        <taxon>Mollusca</taxon>
        <taxon>Gastropoda</taxon>
        <taxon>Heterobranchia</taxon>
        <taxon>Euthyneura</taxon>
        <taxon>Panpulmonata</taxon>
        <taxon>Sacoglossa</taxon>
        <taxon>Placobranchoidea</taxon>
        <taxon>Plakobranchidae</taxon>
        <taxon>Elysia</taxon>
    </lineage>
</organism>
<evidence type="ECO:0000256" key="9">
    <source>
        <dbReference type="ARBA" id="ARBA00022840"/>
    </source>
</evidence>
<dbReference type="GO" id="GO:0005524">
    <property type="term" value="F:ATP binding"/>
    <property type="evidence" value="ECO:0007669"/>
    <property type="project" value="UniProtKB-KW"/>
</dbReference>
<dbReference type="PANTHER" id="PTHR11406:SF0">
    <property type="entry name" value="PHOSPHOGLYCERATE KINASE"/>
    <property type="match status" value="1"/>
</dbReference>
<comment type="caution">
    <text evidence="15">The sequence shown here is derived from an EMBL/GenBank/DDBJ whole genome shotgun (WGS) entry which is preliminary data.</text>
</comment>
<comment type="catalytic activity">
    <reaction evidence="12">
        <text>(2R)-3-phosphoglycerate + ATP = (2R)-3-phospho-glyceroyl phosphate + ADP</text>
        <dbReference type="Rhea" id="RHEA:14801"/>
        <dbReference type="ChEBI" id="CHEBI:30616"/>
        <dbReference type="ChEBI" id="CHEBI:57604"/>
        <dbReference type="ChEBI" id="CHEBI:58272"/>
        <dbReference type="ChEBI" id="CHEBI:456216"/>
        <dbReference type="EC" id="2.7.2.3"/>
    </reaction>
</comment>
<dbReference type="AlphaFoldDB" id="A0AAE1DA93"/>
<evidence type="ECO:0000256" key="6">
    <source>
        <dbReference type="ARBA" id="ARBA00022723"/>
    </source>
</evidence>
<accession>A0AAE1DA93</accession>
<keyword evidence="11" id="KW-0324">Glycolysis</keyword>
<dbReference type="GO" id="GO:0043531">
    <property type="term" value="F:ADP binding"/>
    <property type="evidence" value="ECO:0007669"/>
    <property type="project" value="TreeGrafter"/>
</dbReference>
<dbReference type="InterPro" id="IPR036043">
    <property type="entry name" value="Phosphoglycerate_kinase_sf"/>
</dbReference>
<dbReference type="GO" id="GO:0046872">
    <property type="term" value="F:metal ion binding"/>
    <property type="evidence" value="ECO:0007669"/>
    <property type="project" value="UniProtKB-KW"/>
</dbReference>
<dbReference type="EMBL" id="JAWDGP010004610">
    <property type="protein sequence ID" value="KAK3763037.1"/>
    <property type="molecule type" value="Genomic_DNA"/>
</dbReference>
<dbReference type="GO" id="GO:0004618">
    <property type="term" value="F:phosphoglycerate kinase activity"/>
    <property type="evidence" value="ECO:0007669"/>
    <property type="project" value="UniProtKB-EC"/>
</dbReference>
<dbReference type="Gene3D" id="3.40.50.1260">
    <property type="entry name" value="Phosphoglycerate kinase, N-terminal domain"/>
    <property type="match status" value="1"/>
</dbReference>
<evidence type="ECO:0000256" key="1">
    <source>
        <dbReference type="ARBA" id="ARBA00001946"/>
    </source>
</evidence>
<evidence type="ECO:0000256" key="8">
    <source>
        <dbReference type="ARBA" id="ARBA00022777"/>
    </source>
</evidence>
<gene>
    <name evidence="15" type="ORF">RRG08_014825</name>
</gene>
<keyword evidence="16" id="KW-1185">Reference proteome</keyword>
<evidence type="ECO:0000256" key="11">
    <source>
        <dbReference type="ARBA" id="ARBA00023152"/>
    </source>
</evidence>
<evidence type="ECO:0000256" key="14">
    <source>
        <dbReference type="SAM" id="MobiDB-lite"/>
    </source>
</evidence>
<evidence type="ECO:0000256" key="4">
    <source>
        <dbReference type="ARBA" id="ARBA00013061"/>
    </source>
</evidence>
<dbReference type="PRINTS" id="PR00477">
    <property type="entry name" value="PHGLYCKINASE"/>
</dbReference>
<dbReference type="GO" id="GO:0006094">
    <property type="term" value="P:gluconeogenesis"/>
    <property type="evidence" value="ECO:0007669"/>
    <property type="project" value="TreeGrafter"/>
</dbReference>
<dbReference type="GO" id="GO:0006096">
    <property type="term" value="P:glycolytic process"/>
    <property type="evidence" value="ECO:0007669"/>
    <property type="project" value="UniProtKB-KW"/>
</dbReference>
<keyword evidence="9" id="KW-0067">ATP-binding</keyword>
<protein>
    <recommendedName>
        <fullName evidence="4 12">Phosphoglycerate kinase</fullName>
        <ecNumber evidence="4 12">2.7.2.3</ecNumber>
    </recommendedName>
</protein>
<dbReference type="InterPro" id="IPR001576">
    <property type="entry name" value="Phosphoglycerate_kinase"/>
</dbReference>
<keyword evidence="5 12" id="KW-0808">Transferase</keyword>
<evidence type="ECO:0000256" key="5">
    <source>
        <dbReference type="ARBA" id="ARBA00022679"/>
    </source>
</evidence>
<dbReference type="InterPro" id="IPR015824">
    <property type="entry name" value="Phosphoglycerate_kinase_N"/>
</dbReference>
<feature type="compositionally biased region" description="Acidic residues" evidence="14">
    <location>
        <begin position="244"/>
        <end position="256"/>
    </location>
</feature>
<proteinExistence type="inferred from homology"/>
<keyword evidence="10" id="KW-0460">Magnesium</keyword>